<dbReference type="GO" id="GO:0003918">
    <property type="term" value="F:DNA topoisomerase type II (double strand cut, ATP-hydrolyzing) activity"/>
    <property type="evidence" value="ECO:0007669"/>
    <property type="project" value="InterPro"/>
</dbReference>
<feature type="region of interest" description="Disordered" evidence="1">
    <location>
        <begin position="233"/>
        <end position="261"/>
    </location>
</feature>
<evidence type="ECO:0000313" key="4">
    <source>
        <dbReference type="Proteomes" id="UP001190700"/>
    </source>
</evidence>
<dbReference type="GO" id="GO:0006265">
    <property type="term" value="P:DNA topological change"/>
    <property type="evidence" value="ECO:0007669"/>
    <property type="project" value="InterPro"/>
</dbReference>
<organism evidence="3 4">
    <name type="scientific">Cymbomonas tetramitiformis</name>
    <dbReference type="NCBI Taxonomy" id="36881"/>
    <lineage>
        <taxon>Eukaryota</taxon>
        <taxon>Viridiplantae</taxon>
        <taxon>Chlorophyta</taxon>
        <taxon>Pyramimonadophyceae</taxon>
        <taxon>Pyramimonadales</taxon>
        <taxon>Pyramimonadaceae</taxon>
        <taxon>Cymbomonas</taxon>
    </lineage>
</organism>
<protein>
    <submittedName>
        <fullName evidence="3">DNA topoisomerase 6 subunit B</fullName>
    </submittedName>
</protein>
<dbReference type="GO" id="GO:0003677">
    <property type="term" value="F:DNA binding"/>
    <property type="evidence" value="ECO:0007669"/>
    <property type="project" value="InterPro"/>
</dbReference>
<feature type="domain" description="DNA topoisomerase VI subunit B transducer" evidence="2">
    <location>
        <begin position="119"/>
        <end position="237"/>
    </location>
</feature>
<dbReference type="SUPFAM" id="SSF54211">
    <property type="entry name" value="Ribosomal protein S5 domain 2-like"/>
    <property type="match status" value="1"/>
</dbReference>
<accession>A0AAE0FS85</accession>
<reference evidence="3 4" key="1">
    <citation type="journal article" date="2015" name="Genome Biol. Evol.">
        <title>Comparative Genomics of a Bacterivorous Green Alga Reveals Evolutionary Causalities and Consequences of Phago-Mixotrophic Mode of Nutrition.</title>
        <authorList>
            <person name="Burns J.A."/>
            <person name="Paasch A."/>
            <person name="Narechania A."/>
            <person name="Kim E."/>
        </authorList>
    </citation>
    <scope>NUCLEOTIDE SEQUENCE [LARGE SCALE GENOMIC DNA]</scope>
    <source>
        <strain evidence="3 4">PLY_AMNH</strain>
    </source>
</reference>
<dbReference type="AlphaFoldDB" id="A0AAE0FS85"/>
<dbReference type="InterPro" id="IPR014721">
    <property type="entry name" value="Ribsml_uS5_D2-typ_fold_subgr"/>
</dbReference>
<evidence type="ECO:0000313" key="3">
    <source>
        <dbReference type="EMBL" id="KAK3265091.1"/>
    </source>
</evidence>
<comment type="caution">
    <text evidence="3">The sequence shown here is derived from an EMBL/GenBank/DDBJ whole genome shotgun (WGS) entry which is preliminary data.</text>
</comment>
<gene>
    <name evidence="3" type="ORF">CYMTET_26206</name>
</gene>
<dbReference type="PANTHER" id="PTHR48444">
    <property type="entry name" value="DNA TOPOISOMERASE 6 SUBUNIT B"/>
    <property type="match status" value="1"/>
</dbReference>
<dbReference type="InterPro" id="IPR020568">
    <property type="entry name" value="Ribosomal_Su5_D2-typ_SF"/>
</dbReference>
<evidence type="ECO:0000259" key="2">
    <source>
        <dbReference type="Pfam" id="PF09239"/>
    </source>
</evidence>
<dbReference type="InterPro" id="IPR015320">
    <property type="entry name" value="TopoVI_B_transducer"/>
</dbReference>
<dbReference type="EMBL" id="LGRX02014150">
    <property type="protein sequence ID" value="KAK3265091.1"/>
    <property type="molecule type" value="Genomic_DNA"/>
</dbReference>
<sequence length="338" mass="37375">MGYWHLVVNGDGHWNDLDDGMWLSLWYPSDGAKKGPCQDALWLHAHLIHWDAGGRASEDPPVAGGWWLVAGGRWLVAGGRWPVAGGRASEDPPHPVPCAAGTQMVRIHQLFQSVHFDPPDGDCLSPAGEYNLRLGIMKELRPSMVATFEGGVQVHEGHPFIVETGVSLGGRDINAGLHVFRFANRIPLLFEGGNDVAKKAADRIKWDAYKIDTNRDKVGVFVSIVSTKIPFKRQGPQAKRARRALDSDDDSDDDKPPAKDGHILDLVKRNAVTSDMLKEKLTQHIDQMDNDQALDYAMKLGSFKKQQVFLHNVESKNLQPAIHSTTCVISLLKHEALL</sequence>
<proteinExistence type="predicted"/>
<name>A0AAE0FS85_9CHLO</name>
<evidence type="ECO:0000256" key="1">
    <source>
        <dbReference type="SAM" id="MobiDB-lite"/>
    </source>
</evidence>
<keyword evidence="4" id="KW-1185">Reference proteome</keyword>
<dbReference type="Pfam" id="PF09239">
    <property type="entry name" value="Topo-VIb_trans"/>
    <property type="match status" value="1"/>
</dbReference>
<dbReference type="PANTHER" id="PTHR48444:SF1">
    <property type="entry name" value="DNA TOPOISOMERASE 6 SUBUNIT B"/>
    <property type="match status" value="1"/>
</dbReference>
<dbReference type="Gene3D" id="3.30.230.10">
    <property type="match status" value="1"/>
</dbReference>
<dbReference type="Proteomes" id="UP001190700">
    <property type="component" value="Unassembled WGS sequence"/>
</dbReference>